<protein>
    <submittedName>
        <fullName evidence="1">Uncharacterized protein</fullName>
    </submittedName>
</protein>
<name>A0A556MWU9_9SPHI</name>
<comment type="caution">
    <text evidence="1">The sequence shown here is derived from an EMBL/GenBank/DDBJ whole genome shotgun (WGS) entry which is preliminary data.</text>
</comment>
<dbReference type="EMBL" id="VLPK01000001">
    <property type="protein sequence ID" value="TSJ44345.1"/>
    <property type="molecule type" value="Genomic_DNA"/>
</dbReference>
<proteinExistence type="predicted"/>
<dbReference type="Proteomes" id="UP000318733">
    <property type="component" value="Unassembled WGS sequence"/>
</dbReference>
<dbReference type="RefSeq" id="WP_144247906.1">
    <property type="nucleotide sequence ID" value="NZ_VLPK01000001.1"/>
</dbReference>
<sequence>MRSHTATGIFRDMDHAEDAQQYLLAQEFTEDDIVTEALKDQTVLLKVHADNSIEMQEAVDVLRNYGAVDITMTK</sequence>
<dbReference type="OrthoDB" id="798200at2"/>
<gene>
    <name evidence="1" type="ORF">FO440_09255</name>
</gene>
<accession>A0A556MWU9</accession>
<dbReference type="AlphaFoldDB" id="A0A556MWU9"/>
<evidence type="ECO:0000313" key="2">
    <source>
        <dbReference type="Proteomes" id="UP000318733"/>
    </source>
</evidence>
<evidence type="ECO:0000313" key="1">
    <source>
        <dbReference type="EMBL" id="TSJ44345.1"/>
    </source>
</evidence>
<reference evidence="1 2" key="1">
    <citation type="submission" date="2019-07" db="EMBL/GenBank/DDBJ databases">
        <authorList>
            <person name="Huq M.A."/>
        </authorList>
    </citation>
    <scope>NUCLEOTIDE SEQUENCE [LARGE SCALE GENOMIC DNA]</scope>
    <source>
        <strain evidence="1 2">MAH-19</strain>
    </source>
</reference>
<keyword evidence="2" id="KW-1185">Reference proteome</keyword>
<organism evidence="1 2">
    <name type="scientific">Mucilaginibacter corticis</name>
    <dbReference type="NCBI Taxonomy" id="2597670"/>
    <lineage>
        <taxon>Bacteria</taxon>
        <taxon>Pseudomonadati</taxon>
        <taxon>Bacteroidota</taxon>
        <taxon>Sphingobacteriia</taxon>
        <taxon>Sphingobacteriales</taxon>
        <taxon>Sphingobacteriaceae</taxon>
        <taxon>Mucilaginibacter</taxon>
    </lineage>
</organism>